<evidence type="ECO:0000256" key="4">
    <source>
        <dbReference type="ARBA" id="ARBA00022982"/>
    </source>
</evidence>
<keyword evidence="5" id="KW-1015">Disulfide bond</keyword>
<dbReference type="PANTHER" id="PTHR46679">
    <property type="match status" value="1"/>
</dbReference>
<dbReference type="PROSITE" id="PS00195">
    <property type="entry name" value="GLUTAREDOXIN_1"/>
    <property type="match status" value="1"/>
</dbReference>
<keyword evidence="9" id="KW-1185">Reference proteome</keyword>
<keyword evidence="4" id="KW-0249">Electron transport</keyword>
<dbReference type="GO" id="GO:0015035">
    <property type="term" value="F:protein-disulfide reductase activity"/>
    <property type="evidence" value="ECO:0007669"/>
    <property type="project" value="TreeGrafter"/>
</dbReference>
<dbReference type="PRINTS" id="PR00160">
    <property type="entry name" value="GLUTAREDOXIN"/>
</dbReference>
<keyword evidence="3" id="KW-0813">Transport</keyword>
<gene>
    <name evidence="8" type="ORF">GPUH_LOCUS13353</name>
</gene>
<dbReference type="AlphaFoldDB" id="A0A183DXB2"/>
<dbReference type="PROSITE" id="PS51354">
    <property type="entry name" value="GLUTAREDOXIN_2"/>
    <property type="match status" value="1"/>
</dbReference>
<evidence type="ECO:0000256" key="5">
    <source>
        <dbReference type="ARBA" id="ARBA00023157"/>
    </source>
</evidence>
<reference evidence="10" key="1">
    <citation type="submission" date="2016-06" db="UniProtKB">
        <authorList>
            <consortium name="WormBaseParasite"/>
        </authorList>
    </citation>
    <scope>IDENTIFICATION</scope>
</reference>
<dbReference type="InterPro" id="IPR002109">
    <property type="entry name" value="Glutaredoxin"/>
</dbReference>
<organism evidence="10">
    <name type="scientific">Gongylonema pulchrum</name>
    <dbReference type="NCBI Taxonomy" id="637853"/>
    <lineage>
        <taxon>Eukaryota</taxon>
        <taxon>Metazoa</taxon>
        <taxon>Ecdysozoa</taxon>
        <taxon>Nematoda</taxon>
        <taxon>Chromadorea</taxon>
        <taxon>Rhabditida</taxon>
        <taxon>Spirurina</taxon>
        <taxon>Spiruromorpha</taxon>
        <taxon>Spiruroidea</taxon>
        <taxon>Gongylonematidae</taxon>
        <taxon>Gongylonema</taxon>
    </lineage>
</organism>
<dbReference type="OrthoDB" id="418495at2759"/>
<feature type="domain" description="Glutaredoxin" evidence="7">
    <location>
        <begin position="25"/>
        <end position="92"/>
    </location>
</feature>
<dbReference type="Gene3D" id="3.40.30.10">
    <property type="entry name" value="Glutaredoxin"/>
    <property type="match status" value="1"/>
</dbReference>
<evidence type="ECO:0000256" key="3">
    <source>
        <dbReference type="ARBA" id="ARBA00022448"/>
    </source>
</evidence>
<dbReference type="Pfam" id="PF00462">
    <property type="entry name" value="Glutaredoxin"/>
    <property type="match status" value="1"/>
</dbReference>
<evidence type="ECO:0000313" key="9">
    <source>
        <dbReference type="Proteomes" id="UP000271098"/>
    </source>
</evidence>
<dbReference type="SUPFAM" id="SSF52833">
    <property type="entry name" value="Thioredoxin-like"/>
    <property type="match status" value="1"/>
</dbReference>
<dbReference type="InterPro" id="IPR036249">
    <property type="entry name" value="Thioredoxin-like_sf"/>
</dbReference>
<accession>A0A183DXB2</accession>
<evidence type="ECO:0000313" key="8">
    <source>
        <dbReference type="EMBL" id="VDN22120.1"/>
    </source>
</evidence>
<protein>
    <submittedName>
        <fullName evidence="10">Glutaredoxin domain-containing protein</fullName>
    </submittedName>
</protein>
<dbReference type="Proteomes" id="UP000271098">
    <property type="component" value="Unassembled WGS sequence"/>
</dbReference>
<evidence type="ECO:0000256" key="6">
    <source>
        <dbReference type="ARBA" id="ARBA00023284"/>
    </source>
</evidence>
<comment type="similarity">
    <text evidence="2">Belongs to the glutaredoxin family.</text>
</comment>
<dbReference type="WBParaSite" id="GPUH_0001336801-mRNA-1">
    <property type="protein sequence ID" value="GPUH_0001336801-mRNA-1"/>
    <property type="gene ID" value="GPUH_0001336801"/>
</dbReference>
<evidence type="ECO:0000256" key="2">
    <source>
        <dbReference type="ARBA" id="ARBA00007787"/>
    </source>
</evidence>
<dbReference type="InterPro" id="IPR011767">
    <property type="entry name" value="GLR_AS"/>
</dbReference>
<evidence type="ECO:0000256" key="1">
    <source>
        <dbReference type="ARBA" id="ARBA00002549"/>
    </source>
</evidence>
<evidence type="ECO:0000313" key="10">
    <source>
        <dbReference type="WBParaSite" id="GPUH_0001336801-mRNA-1"/>
    </source>
</evidence>
<dbReference type="InterPro" id="IPR014025">
    <property type="entry name" value="Glutaredoxin_subgr"/>
</dbReference>
<reference evidence="8 9" key="2">
    <citation type="submission" date="2018-11" db="EMBL/GenBank/DDBJ databases">
        <authorList>
            <consortium name="Pathogen Informatics"/>
        </authorList>
    </citation>
    <scope>NUCLEOTIDE SEQUENCE [LARGE SCALE GENOMIC DNA]</scope>
</reference>
<name>A0A183DXB2_9BILA</name>
<proteinExistence type="inferred from homology"/>
<evidence type="ECO:0000259" key="7">
    <source>
        <dbReference type="Pfam" id="PF00462"/>
    </source>
</evidence>
<dbReference type="PANTHER" id="PTHR46679:SF1">
    <property type="entry name" value="GLUTAREDOXIN-2, MITOCHONDRIAL"/>
    <property type="match status" value="1"/>
</dbReference>
<dbReference type="GO" id="GO:0005739">
    <property type="term" value="C:mitochondrion"/>
    <property type="evidence" value="ECO:0007669"/>
    <property type="project" value="TreeGrafter"/>
</dbReference>
<keyword evidence="6" id="KW-0676">Redox-active center</keyword>
<dbReference type="EMBL" id="UYRT01080138">
    <property type="protein sequence ID" value="VDN22120.1"/>
    <property type="molecule type" value="Genomic_DNA"/>
</dbReference>
<comment type="function">
    <text evidence="1">Has a glutathione-disulfide oxidoreductase activity in the presence of NADPH and glutathione reductase. Reduces low molecular weight disulfides and proteins.</text>
</comment>
<sequence>MGHWQSTIPRVDEENIRKEVKRFPVVMYTKARCPYCIKAKQLLDKENIEYKEHDLDLHERFHPNDHQSYVNGLICVTKQTLVPQIFICGNFIGLFSVFCSV</sequence>